<reference evidence="8 9" key="1">
    <citation type="submission" date="2021-05" db="EMBL/GenBank/DDBJ databases">
        <title>Draft Genome Sequences of Clinical Respiratory Isolates of Mycobacterium goodii Recovered in Ireland.</title>
        <authorList>
            <person name="Flanagan P.R."/>
            <person name="Mok S."/>
            <person name="Roycroft E."/>
            <person name="Rogers T.R."/>
            <person name="Fitzgibbon M."/>
        </authorList>
    </citation>
    <scope>NUCLEOTIDE SEQUENCE [LARGE SCALE GENOMIC DNA]</scope>
    <source>
        <strain evidence="8 9">14IE55</strain>
    </source>
</reference>
<evidence type="ECO:0000256" key="4">
    <source>
        <dbReference type="ARBA" id="ARBA00022982"/>
    </source>
</evidence>
<keyword evidence="2" id="KW-0813">Transport</keyword>
<comment type="cofactor">
    <cofactor evidence="1">
        <name>[3Fe-4S] cluster</name>
        <dbReference type="ChEBI" id="CHEBI:21137"/>
    </cofactor>
</comment>
<evidence type="ECO:0000256" key="3">
    <source>
        <dbReference type="ARBA" id="ARBA00022723"/>
    </source>
</evidence>
<dbReference type="Gene3D" id="3.30.70.20">
    <property type="match status" value="1"/>
</dbReference>
<sequence length="70" mass="7917">MVQKTARKIHVDFGLCESNGVCMGVIPEVFDLDEEDCLHVLCDEVTPENEARVREAVRQCPRQAISIDEE</sequence>
<organism evidence="8 9">
    <name type="scientific">Mycolicibacterium goodii</name>
    <name type="common">Mycobacterium goodii</name>
    <dbReference type="NCBI Taxonomy" id="134601"/>
    <lineage>
        <taxon>Bacteria</taxon>
        <taxon>Bacillati</taxon>
        <taxon>Actinomycetota</taxon>
        <taxon>Actinomycetes</taxon>
        <taxon>Mycobacteriales</taxon>
        <taxon>Mycobacteriaceae</taxon>
        <taxon>Mycolicibacterium</taxon>
    </lineage>
</organism>
<dbReference type="PANTHER" id="PTHR36923">
    <property type="entry name" value="FERREDOXIN"/>
    <property type="match status" value="1"/>
</dbReference>
<comment type="caution">
    <text evidence="8">The sequence shown here is derived from an EMBL/GenBank/DDBJ whole genome shotgun (WGS) entry which is preliminary data.</text>
</comment>
<accession>A0ABS6HFB8</accession>
<dbReference type="InterPro" id="IPR051269">
    <property type="entry name" value="Fe-S_cluster_ET"/>
</dbReference>
<proteinExistence type="predicted"/>
<keyword evidence="4" id="KW-0249">Electron transport</keyword>
<dbReference type="Pfam" id="PF13459">
    <property type="entry name" value="Fer4_15"/>
    <property type="match status" value="1"/>
</dbReference>
<dbReference type="RefSeq" id="WP_073678152.1">
    <property type="nucleotide sequence ID" value="NZ_CP092364.2"/>
</dbReference>
<keyword evidence="5" id="KW-0408">Iron</keyword>
<protein>
    <submittedName>
        <fullName evidence="8">Ferredoxin</fullName>
    </submittedName>
</protein>
<evidence type="ECO:0000256" key="6">
    <source>
        <dbReference type="ARBA" id="ARBA00023014"/>
    </source>
</evidence>
<evidence type="ECO:0000313" key="9">
    <source>
        <dbReference type="Proteomes" id="UP000696413"/>
    </source>
</evidence>
<gene>
    <name evidence="8" type="ORF">KL859_00520</name>
</gene>
<evidence type="ECO:0000256" key="5">
    <source>
        <dbReference type="ARBA" id="ARBA00023004"/>
    </source>
</evidence>
<dbReference type="SUPFAM" id="SSF54862">
    <property type="entry name" value="4Fe-4S ferredoxins"/>
    <property type="match status" value="1"/>
</dbReference>
<evidence type="ECO:0000256" key="1">
    <source>
        <dbReference type="ARBA" id="ARBA00001927"/>
    </source>
</evidence>
<keyword evidence="6" id="KW-0411">Iron-sulfur</keyword>
<evidence type="ECO:0000313" key="8">
    <source>
        <dbReference type="EMBL" id="MBU8821359.1"/>
    </source>
</evidence>
<name>A0ABS6HFB8_MYCGD</name>
<evidence type="ECO:0000256" key="7">
    <source>
        <dbReference type="ARBA" id="ARBA00023291"/>
    </source>
</evidence>
<dbReference type="Proteomes" id="UP000696413">
    <property type="component" value="Unassembled WGS sequence"/>
</dbReference>
<dbReference type="PANTHER" id="PTHR36923:SF3">
    <property type="entry name" value="FERREDOXIN"/>
    <property type="match status" value="1"/>
</dbReference>
<evidence type="ECO:0000256" key="2">
    <source>
        <dbReference type="ARBA" id="ARBA00022448"/>
    </source>
</evidence>
<keyword evidence="9" id="KW-1185">Reference proteome</keyword>
<keyword evidence="3" id="KW-0479">Metal-binding</keyword>
<dbReference type="EMBL" id="JAHBOM010000001">
    <property type="protein sequence ID" value="MBU8821359.1"/>
    <property type="molecule type" value="Genomic_DNA"/>
</dbReference>
<keyword evidence="7" id="KW-0003">3Fe-4S</keyword>